<evidence type="ECO:0000256" key="3">
    <source>
        <dbReference type="ARBA" id="ARBA00022729"/>
    </source>
</evidence>
<evidence type="ECO:0000259" key="10">
    <source>
        <dbReference type="PROSITE" id="PS50923"/>
    </source>
</evidence>
<feature type="disulfide bond" evidence="9">
    <location>
        <begin position="2"/>
        <end position="45"/>
    </location>
</feature>
<evidence type="ECO:0000256" key="4">
    <source>
        <dbReference type="ARBA" id="ARBA00022737"/>
    </source>
</evidence>
<keyword evidence="4" id="KW-0677">Repeat</keyword>
<keyword evidence="8" id="KW-0325">Glycoprotein</keyword>
<dbReference type="PROSITE" id="PS50923">
    <property type="entry name" value="SUSHI"/>
    <property type="match status" value="3"/>
</dbReference>
<feature type="domain" description="Sushi" evidence="10">
    <location>
        <begin position="1"/>
        <end position="60"/>
    </location>
</feature>
<dbReference type="SMART" id="SM00032">
    <property type="entry name" value="CCP"/>
    <property type="match status" value="3"/>
</dbReference>
<keyword evidence="7 9" id="KW-1015">Disulfide bond</keyword>
<feature type="domain" description="Sushi" evidence="10">
    <location>
        <begin position="121"/>
        <end position="175"/>
    </location>
</feature>
<dbReference type="FunFam" id="2.10.70.10:FF:000070">
    <property type="entry name" value="Complement C3d receptor 2"/>
    <property type="match status" value="1"/>
</dbReference>
<dbReference type="Gene3D" id="2.10.70.10">
    <property type="entry name" value="Complement Module, domain 1"/>
    <property type="match status" value="3"/>
</dbReference>
<feature type="domain" description="Sushi" evidence="10">
    <location>
        <begin position="61"/>
        <end position="119"/>
    </location>
</feature>
<dbReference type="EMBL" id="KL410579">
    <property type="protein sequence ID" value="KFQ97346.1"/>
    <property type="molecule type" value="Genomic_DNA"/>
</dbReference>
<evidence type="ECO:0000256" key="6">
    <source>
        <dbReference type="ARBA" id="ARBA00022875"/>
    </source>
</evidence>
<feature type="disulfide bond" evidence="9">
    <location>
        <begin position="123"/>
        <end position="166"/>
    </location>
</feature>
<keyword evidence="3" id="KW-0732">Signal</keyword>
<evidence type="ECO:0000313" key="13">
    <source>
        <dbReference type="Proteomes" id="UP000053283"/>
    </source>
</evidence>
<keyword evidence="11" id="KW-0675">Receptor</keyword>
<evidence type="ECO:0000256" key="7">
    <source>
        <dbReference type="ARBA" id="ARBA00023157"/>
    </source>
</evidence>
<name>A0A091UVA9_NIPNI</name>
<evidence type="ECO:0000256" key="5">
    <source>
        <dbReference type="ARBA" id="ARBA00022859"/>
    </source>
</evidence>
<dbReference type="Proteomes" id="UP000053283">
    <property type="component" value="Unassembled WGS sequence"/>
</dbReference>
<dbReference type="PANTHER" id="PTHR45656">
    <property type="entry name" value="PROTEIN CBR-CLEC-78"/>
    <property type="match status" value="1"/>
</dbReference>
<feature type="disulfide bond" evidence="9">
    <location>
        <begin position="90"/>
        <end position="117"/>
    </location>
</feature>
<dbReference type="SUPFAM" id="SSF57535">
    <property type="entry name" value="Complement control module/SCR domain"/>
    <property type="match status" value="3"/>
</dbReference>
<evidence type="ECO:0000313" key="12">
    <source>
        <dbReference type="EMBL" id="KFQ97346.1"/>
    </source>
</evidence>
<evidence type="ECO:0000256" key="2">
    <source>
        <dbReference type="ARBA" id="ARBA00022659"/>
    </source>
</evidence>
<dbReference type="FunFam" id="2.10.70.10:FF:000014">
    <property type="entry name" value="Membrane cofactor protein"/>
    <property type="match status" value="1"/>
</dbReference>
<gene>
    <name evidence="11" type="ORF">Y956_08984</name>
    <name evidence="12" type="ORF">Y956_10784</name>
</gene>
<dbReference type="Pfam" id="PF00084">
    <property type="entry name" value="Sushi"/>
    <property type="match status" value="3"/>
</dbReference>
<keyword evidence="1" id="KW-0399">Innate immunity</keyword>
<accession>A0A091UVA9</accession>
<dbReference type="GO" id="GO:0006958">
    <property type="term" value="P:complement activation, classical pathway"/>
    <property type="evidence" value="ECO:0007669"/>
    <property type="project" value="UniProtKB-KW"/>
</dbReference>
<keyword evidence="13" id="KW-1185">Reference proteome</keyword>
<comment type="caution">
    <text evidence="9">Lacks conserved residue(s) required for the propagation of feature annotation.</text>
</comment>
<organism evidence="11 13">
    <name type="scientific">Nipponia nippon</name>
    <name type="common">Crested ibis</name>
    <name type="synonym">Ibis nippon</name>
    <dbReference type="NCBI Taxonomy" id="128390"/>
    <lineage>
        <taxon>Eukaryota</taxon>
        <taxon>Metazoa</taxon>
        <taxon>Chordata</taxon>
        <taxon>Craniata</taxon>
        <taxon>Vertebrata</taxon>
        <taxon>Euteleostomi</taxon>
        <taxon>Archelosauria</taxon>
        <taxon>Archosauria</taxon>
        <taxon>Dinosauria</taxon>
        <taxon>Saurischia</taxon>
        <taxon>Theropoda</taxon>
        <taxon>Coelurosauria</taxon>
        <taxon>Aves</taxon>
        <taxon>Neognathae</taxon>
        <taxon>Neoaves</taxon>
        <taxon>Aequornithes</taxon>
        <taxon>Pelecaniformes</taxon>
        <taxon>Threskiornithidae</taxon>
        <taxon>Nipponia</taxon>
    </lineage>
</organism>
<dbReference type="PANTHER" id="PTHR45656:SF3">
    <property type="entry name" value="CUB AND SUSHI DOMAIN-CONTAINING PROTEIN 1"/>
    <property type="match status" value="1"/>
</dbReference>
<dbReference type="InterPro" id="IPR000436">
    <property type="entry name" value="Sushi_SCR_CCP_dom"/>
</dbReference>
<reference evidence="11 13" key="1">
    <citation type="submission" date="2014-04" db="EMBL/GenBank/DDBJ databases">
        <title>Genome evolution of avian class.</title>
        <authorList>
            <person name="Zhang G."/>
            <person name="Li C."/>
        </authorList>
    </citation>
    <scope>NUCLEOTIDE SEQUENCE [LARGE SCALE GENOMIC DNA]</scope>
    <source>
        <strain evidence="11">BGI_Y956</strain>
    </source>
</reference>
<keyword evidence="6" id="KW-0180">Complement pathway</keyword>
<sequence length="175" mass="19019">MCPRPPNIANGQHSGESLHRFSQRATVYYSCKDGYELVGNVSINCMETGVWSRPVPLCKAIGCKVPKVQNGEVHGMQSTYKAGETLHFGCNAGYAAEDTYEAQCQPGGTWDPPALICEKVRPCPMPPEVRNGNHNGQGKSFFTMGMSVTYTCNPGYYLVGNAVAFCRASGNWSQP</sequence>
<dbReference type="EMBL" id="KL410242">
    <property type="protein sequence ID" value="KFQ94904.1"/>
    <property type="molecule type" value="Genomic_DNA"/>
</dbReference>
<feature type="disulfide bond" evidence="9">
    <location>
        <begin position="31"/>
        <end position="58"/>
    </location>
</feature>
<proteinExistence type="predicted"/>
<dbReference type="InterPro" id="IPR035976">
    <property type="entry name" value="Sushi/SCR/CCP_sf"/>
</dbReference>
<dbReference type="InterPro" id="IPR051277">
    <property type="entry name" value="SEZ6_CSMD_C4BPB_Regulators"/>
</dbReference>
<evidence type="ECO:0000313" key="11">
    <source>
        <dbReference type="EMBL" id="KFQ94904.1"/>
    </source>
</evidence>
<evidence type="ECO:0000256" key="8">
    <source>
        <dbReference type="ARBA" id="ARBA00023180"/>
    </source>
</evidence>
<keyword evidence="5" id="KW-0391">Immunity</keyword>
<dbReference type="AlphaFoldDB" id="A0A091UVA9"/>
<dbReference type="CDD" id="cd00033">
    <property type="entry name" value="CCP"/>
    <property type="match status" value="3"/>
</dbReference>
<keyword evidence="2 9" id="KW-0768">Sushi</keyword>
<feature type="non-terminal residue" evidence="11">
    <location>
        <position position="175"/>
    </location>
</feature>
<protein>
    <submittedName>
        <fullName evidence="11">Complement receptor type 2</fullName>
    </submittedName>
</protein>
<dbReference type="eggNOG" id="KOG4297">
    <property type="taxonomic scope" value="Eukaryota"/>
</dbReference>
<evidence type="ECO:0000256" key="1">
    <source>
        <dbReference type="ARBA" id="ARBA00022588"/>
    </source>
</evidence>
<dbReference type="GO" id="GO:0045087">
    <property type="term" value="P:innate immune response"/>
    <property type="evidence" value="ECO:0007669"/>
    <property type="project" value="UniProtKB-KW"/>
</dbReference>
<evidence type="ECO:0000256" key="9">
    <source>
        <dbReference type="PROSITE-ProRule" id="PRU00302"/>
    </source>
</evidence>